<dbReference type="Proteomes" id="UP000549617">
    <property type="component" value="Unassembled WGS sequence"/>
</dbReference>
<name>A0A7W9AFF3_9SPHN</name>
<protein>
    <recommendedName>
        <fullName evidence="3">Sulfotransferase family protein</fullName>
    </recommendedName>
</protein>
<dbReference type="Gene3D" id="3.40.50.300">
    <property type="entry name" value="P-loop containing nucleotide triphosphate hydrolases"/>
    <property type="match status" value="1"/>
</dbReference>
<sequence>MPLTLDDLFASPDHFLHSFEDNAALFMPMDRAAYHRSIFLDGRISPAADQSMRLPLATLTSMPRTSLPAAWIFHMAHCGSTLLARALDEPEASLVLREPLALRQTAIRPDAQRLTIVTAMISKRYRADAPTLIKANVPVNFLLPQLAAAAPAAHIILLYLPLREYLLAILRTDNHRNWLRNVTANLAHYLGDLSALTDAERAAALWRAQIDIFAEVLSLMPNARALDAERFFAEPERVSKMAALHLGIPIPDQAIERSVAGPLFSTYSKNPEIAFDNAARVARRAEVARGSAPEFKQAEAWLVRNMATASLPDALLTSALIR</sequence>
<dbReference type="AlphaFoldDB" id="A0A7W9AFF3"/>
<accession>A0A7W9AFF3</accession>
<dbReference type="InterPro" id="IPR027417">
    <property type="entry name" value="P-loop_NTPase"/>
</dbReference>
<dbReference type="SUPFAM" id="SSF52540">
    <property type="entry name" value="P-loop containing nucleoside triphosphate hydrolases"/>
    <property type="match status" value="1"/>
</dbReference>
<evidence type="ECO:0000313" key="1">
    <source>
        <dbReference type="EMBL" id="MBB5684659.1"/>
    </source>
</evidence>
<reference evidence="1 2" key="1">
    <citation type="submission" date="2020-08" db="EMBL/GenBank/DDBJ databases">
        <title>Genomic Encyclopedia of Type Strains, Phase IV (KMG-IV): sequencing the most valuable type-strain genomes for metagenomic binning, comparative biology and taxonomic classification.</title>
        <authorList>
            <person name="Goeker M."/>
        </authorList>
    </citation>
    <scope>NUCLEOTIDE SEQUENCE [LARGE SCALE GENOMIC DNA]</scope>
    <source>
        <strain evidence="1 2">DSM 25079</strain>
    </source>
</reference>
<evidence type="ECO:0000313" key="2">
    <source>
        <dbReference type="Proteomes" id="UP000549617"/>
    </source>
</evidence>
<proteinExistence type="predicted"/>
<dbReference type="RefSeq" id="WP_184015162.1">
    <property type="nucleotide sequence ID" value="NZ_JACIJC010000001.1"/>
</dbReference>
<gene>
    <name evidence="1" type="ORF">FHS49_000650</name>
</gene>
<evidence type="ECO:0008006" key="3">
    <source>
        <dbReference type="Google" id="ProtNLM"/>
    </source>
</evidence>
<organism evidence="1 2">
    <name type="scientific">Sphingobium boeckii</name>
    <dbReference type="NCBI Taxonomy" id="1082345"/>
    <lineage>
        <taxon>Bacteria</taxon>
        <taxon>Pseudomonadati</taxon>
        <taxon>Pseudomonadota</taxon>
        <taxon>Alphaproteobacteria</taxon>
        <taxon>Sphingomonadales</taxon>
        <taxon>Sphingomonadaceae</taxon>
        <taxon>Sphingobium</taxon>
    </lineage>
</organism>
<comment type="caution">
    <text evidence="1">The sequence shown here is derived from an EMBL/GenBank/DDBJ whole genome shotgun (WGS) entry which is preliminary data.</text>
</comment>
<dbReference type="EMBL" id="JACIJC010000001">
    <property type="protein sequence ID" value="MBB5684659.1"/>
    <property type="molecule type" value="Genomic_DNA"/>
</dbReference>
<keyword evidence="2" id="KW-1185">Reference proteome</keyword>